<dbReference type="AlphaFoldDB" id="A0A315ZVW6"/>
<evidence type="ECO:0000313" key="6">
    <source>
        <dbReference type="Proteomes" id="UP000245535"/>
    </source>
</evidence>
<dbReference type="InterPro" id="IPR009057">
    <property type="entry name" value="Homeodomain-like_sf"/>
</dbReference>
<dbReference type="Proteomes" id="UP000245535">
    <property type="component" value="Unassembled WGS sequence"/>
</dbReference>
<evidence type="ECO:0000256" key="1">
    <source>
        <dbReference type="ARBA" id="ARBA00023015"/>
    </source>
</evidence>
<dbReference type="InterPro" id="IPR020449">
    <property type="entry name" value="Tscrpt_reg_AraC-type_HTH"/>
</dbReference>
<reference evidence="5 6" key="1">
    <citation type="submission" date="2018-03" db="EMBL/GenBank/DDBJ databases">
        <title>Genomic Encyclopedia of Archaeal and Bacterial Type Strains, Phase II (KMG-II): from individual species to whole genera.</title>
        <authorList>
            <person name="Goeker M."/>
        </authorList>
    </citation>
    <scope>NUCLEOTIDE SEQUENCE [LARGE SCALE GENOMIC DNA]</scope>
    <source>
        <strain evidence="5 6">DSM 28229</strain>
    </source>
</reference>
<keyword evidence="1" id="KW-0805">Transcription regulation</keyword>
<dbReference type="PROSITE" id="PS01124">
    <property type="entry name" value="HTH_ARAC_FAMILY_2"/>
    <property type="match status" value="1"/>
</dbReference>
<feature type="domain" description="HTH araC/xylS-type" evidence="4">
    <location>
        <begin position="195"/>
        <end position="300"/>
    </location>
</feature>
<evidence type="ECO:0000256" key="2">
    <source>
        <dbReference type="ARBA" id="ARBA00023125"/>
    </source>
</evidence>
<name>A0A315ZVW6_SEDFL</name>
<proteinExistence type="predicted"/>
<organism evidence="5 6">
    <name type="scientific">Sediminitomix flava</name>
    <dbReference type="NCBI Taxonomy" id="379075"/>
    <lineage>
        <taxon>Bacteria</taxon>
        <taxon>Pseudomonadati</taxon>
        <taxon>Bacteroidota</taxon>
        <taxon>Cytophagia</taxon>
        <taxon>Cytophagales</taxon>
        <taxon>Flammeovirgaceae</taxon>
        <taxon>Sediminitomix</taxon>
    </lineage>
</organism>
<dbReference type="Pfam" id="PF12833">
    <property type="entry name" value="HTH_18"/>
    <property type="match status" value="1"/>
</dbReference>
<comment type="caution">
    <text evidence="5">The sequence shown here is derived from an EMBL/GenBank/DDBJ whole genome shotgun (WGS) entry which is preliminary data.</text>
</comment>
<keyword evidence="3" id="KW-0804">Transcription</keyword>
<dbReference type="RefSeq" id="WP_109619579.1">
    <property type="nucleotide sequence ID" value="NZ_QGDO01000004.1"/>
</dbReference>
<dbReference type="GO" id="GO:0003700">
    <property type="term" value="F:DNA-binding transcription factor activity"/>
    <property type="evidence" value="ECO:0007669"/>
    <property type="project" value="InterPro"/>
</dbReference>
<dbReference type="OrthoDB" id="643086at2"/>
<dbReference type="Gene3D" id="1.10.10.60">
    <property type="entry name" value="Homeodomain-like"/>
    <property type="match status" value="2"/>
</dbReference>
<evidence type="ECO:0000313" key="5">
    <source>
        <dbReference type="EMBL" id="PWJ40813.1"/>
    </source>
</evidence>
<evidence type="ECO:0000256" key="3">
    <source>
        <dbReference type="ARBA" id="ARBA00023163"/>
    </source>
</evidence>
<keyword evidence="6" id="KW-1185">Reference proteome</keyword>
<dbReference type="PRINTS" id="PR00032">
    <property type="entry name" value="HTHARAC"/>
</dbReference>
<sequence length="301" mass="35130">MGNIIEIETVTQIHDALGLEKPKHPLITVIPMRALSNYNYGDATYVLDLYQISLKRGIQGSITYGRNKYDFQEGTMIFSKPFQSMTYDENEGVESEEGWSLFFHPDLIRKSALGQQIDNYSFFSYDVHEALHLSEIERRSLTELVLKIEDEYNQNIDRHSQELIIANIEMILRYCTRYFDRQFYTRTNLNKDAISQFEQLLKEYYQSEKQLDLGVPNVKYCATELNMSSHYLSDLLRKETGKSAQEHIYNFLLNRAKTMLLGSQNSVSQIAYDLGFEYPQHFSKLFKSKTGMSPAQYRTVD</sequence>
<dbReference type="EMBL" id="QGDO01000004">
    <property type="protein sequence ID" value="PWJ40813.1"/>
    <property type="molecule type" value="Genomic_DNA"/>
</dbReference>
<evidence type="ECO:0000259" key="4">
    <source>
        <dbReference type="PROSITE" id="PS01124"/>
    </source>
</evidence>
<dbReference type="SMART" id="SM00342">
    <property type="entry name" value="HTH_ARAC"/>
    <property type="match status" value="1"/>
</dbReference>
<accession>A0A315ZVW6</accession>
<dbReference type="PANTHER" id="PTHR43280">
    <property type="entry name" value="ARAC-FAMILY TRANSCRIPTIONAL REGULATOR"/>
    <property type="match status" value="1"/>
</dbReference>
<dbReference type="InterPro" id="IPR018060">
    <property type="entry name" value="HTH_AraC"/>
</dbReference>
<dbReference type="PANTHER" id="PTHR43280:SF32">
    <property type="entry name" value="TRANSCRIPTIONAL REGULATORY PROTEIN"/>
    <property type="match status" value="1"/>
</dbReference>
<protein>
    <submittedName>
        <fullName evidence="5">Helix-turn-helix protein</fullName>
    </submittedName>
</protein>
<dbReference type="SUPFAM" id="SSF46689">
    <property type="entry name" value="Homeodomain-like"/>
    <property type="match status" value="1"/>
</dbReference>
<gene>
    <name evidence="5" type="ORF">BC781_10472</name>
</gene>
<dbReference type="GO" id="GO:0043565">
    <property type="term" value="F:sequence-specific DNA binding"/>
    <property type="evidence" value="ECO:0007669"/>
    <property type="project" value="InterPro"/>
</dbReference>
<keyword evidence="2" id="KW-0238">DNA-binding</keyword>